<dbReference type="GO" id="GO:0070475">
    <property type="term" value="P:rRNA base methylation"/>
    <property type="evidence" value="ECO:0007669"/>
    <property type="project" value="InterPro"/>
</dbReference>
<protein>
    <recommendedName>
        <fullName evidence="1">25S rRNA (uridine-N(3))-methyltransferase BMT5-like domain-containing protein</fullName>
    </recommendedName>
</protein>
<dbReference type="SUPFAM" id="SSF53335">
    <property type="entry name" value="S-adenosyl-L-methionine-dependent methyltransferases"/>
    <property type="match status" value="1"/>
</dbReference>
<comment type="caution">
    <text evidence="2">The sequence shown here is derived from an EMBL/GenBank/DDBJ whole genome shotgun (WGS) entry which is preliminary data.</text>
</comment>
<evidence type="ECO:0000259" key="1">
    <source>
        <dbReference type="Pfam" id="PF10354"/>
    </source>
</evidence>
<dbReference type="GO" id="GO:0070042">
    <property type="term" value="F:rRNA (uridine-N3-)-methyltransferase activity"/>
    <property type="evidence" value="ECO:0007669"/>
    <property type="project" value="InterPro"/>
</dbReference>
<dbReference type="AlphaFoldDB" id="A0AAV7UNU1"/>
<dbReference type="InterPro" id="IPR029063">
    <property type="entry name" value="SAM-dependent_MTases_sf"/>
</dbReference>
<keyword evidence="3" id="KW-1185">Reference proteome</keyword>
<dbReference type="PANTHER" id="PTHR11538:SF26">
    <property type="entry name" value="FERREDOXIN-FOLD ANTICODON-BINDING DOMAIN-CONTAINING PROTEIN 1"/>
    <property type="match status" value="1"/>
</dbReference>
<reference evidence="2" key="1">
    <citation type="journal article" date="2022" name="bioRxiv">
        <title>Sequencing and chromosome-scale assembly of the giantPleurodeles waltlgenome.</title>
        <authorList>
            <person name="Brown T."/>
            <person name="Elewa A."/>
            <person name="Iarovenko S."/>
            <person name="Subramanian E."/>
            <person name="Araus A.J."/>
            <person name="Petzold A."/>
            <person name="Susuki M."/>
            <person name="Suzuki K.-i.T."/>
            <person name="Hayashi T."/>
            <person name="Toyoda A."/>
            <person name="Oliveira C."/>
            <person name="Osipova E."/>
            <person name="Leigh N.D."/>
            <person name="Simon A."/>
            <person name="Yun M.H."/>
        </authorList>
    </citation>
    <scope>NUCLEOTIDE SEQUENCE</scope>
    <source>
        <strain evidence="2">20211129_DDA</strain>
        <tissue evidence="2">Liver</tissue>
    </source>
</reference>
<dbReference type="GO" id="GO:0005737">
    <property type="term" value="C:cytoplasm"/>
    <property type="evidence" value="ECO:0007669"/>
    <property type="project" value="TreeGrafter"/>
</dbReference>
<dbReference type="Proteomes" id="UP001066276">
    <property type="component" value="Chromosome 3_1"/>
</dbReference>
<evidence type="ECO:0000313" key="3">
    <source>
        <dbReference type="Proteomes" id="UP001066276"/>
    </source>
</evidence>
<dbReference type="InterPro" id="IPR019446">
    <property type="entry name" value="BMT5-like"/>
</dbReference>
<gene>
    <name evidence="2" type="ORF">NDU88_006036</name>
</gene>
<proteinExistence type="predicted"/>
<sequence length="327" mass="37316">MRCFIDEAVGDAGHRRGLQILEHHCSRSRWILKLHHIHLPTNSSGTILYIVHTSCRTAAALSSRAPNLNYDARDLNFFLRYWCHEETCITATCFESEEVITQQACARENVQHLRENGAQIYFQVDCTKLKEFFATAKNRFDQIVFNFPHCGKKAGVRKNRELLEKFFRSCAEVLTDDGEVHVSLCTGQGGTPADHPIREWHNSWQVTAMAARSGLILSNVKPFKADLYSEYKCTGYRSQEKPFHFEDALIHIFTRSLPLESSEPTDVAGKLVNRDVPFLMPDVLLDKISRNILDINHHPVRTFNEQLITAISSAFPLQKLPKKGVYA</sequence>
<accession>A0AAV7UNU1</accession>
<dbReference type="PANTHER" id="PTHR11538">
    <property type="entry name" value="PHENYLALANYL-TRNA SYNTHETASE"/>
    <property type="match status" value="1"/>
</dbReference>
<dbReference type="FunFam" id="3.40.50.150:FF:000361">
    <property type="entry name" value="Ferredoxin-fold anticodon-binding domain-containing protein 1 homolog"/>
    <property type="match status" value="1"/>
</dbReference>
<name>A0AAV7UNU1_PLEWA</name>
<dbReference type="Gene3D" id="3.40.50.150">
    <property type="entry name" value="Vaccinia Virus protein VP39"/>
    <property type="match status" value="1"/>
</dbReference>
<organism evidence="2 3">
    <name type="scientific">Pleurodeles waltl</name>
    <name type="common">Iberian ribbed newt</name>
    <dbReference type="NCBI Taxonomy" id="8319"/>
    <lineage>
        <taxon>Eukaryota</taxon>
        <taxon>Metazoa</taxon>
        <taxon>Chordata</taxon>
        <taxon>Craniata</taxon>
        <taxon>Vertebrata</taxon>
        <taxon>Euteleostomi</taxon>
        <taxon>Amphibia</taxon>
        <taxon>Batrachia</taxon>
        <taxon>Caudata</taxon>
        <taxon>Salamandroidea</taxon>
        <taxon>Salamandridae</taxon>
        <taxon>Pleurodelinae</taxon>
        <taxon>Pleurodeles</taxon>
    </lineage>
</organism>
<feature type="domain" description="25S rRNA (uridine-N(3))-methyltransferase BMT5-like" evidence="1">
    <location>
        <begin position="85"/>
        <end position="234"/>
    </location>
</feature>
<evidence type="ECO:0000313" key="2">
    <source>
        <dbReference type="EMBL" id="KAJ1189287.1"/>
    </source>
</evidence>
<dbReference type="EMBL" id="JANPWB010000005">
    <property type="protein sequence ID" value="KAJ1189287.1"/>
    <property type="molecule type" value="Genomic_DNA"/>
</dbReference>
<dbReference type="Pfam" id="PF10354">
    <property type="entry name" value="BMT5-like"/>
    <property type="match status" value="1"/>
</dbReference>